<dbReference type="PROSITE" id="PS50082">
    <property type="entry name" value="WD_REPEATS_2"/>
    <property type="match status" value="2"/>
</dbReference>
<evidence type="ECO:0000313" key="6">
    <source>
        <dbReference type="WBParaSite" id="GPLIN_000251600"/>
    </source>
</evidence>
<dbReference type="Gene3D" id="2.130.10.10">
    <property type="entry name" value="YVTN repeat-like/Quinoprotein amine dehydrogenase"/>
    <property type="match status" value="1"/>
</dbReference>
<protein>
    <submittedName>
        <fullName evidence="6">WD_REPEATS_REGION domain-containing protein</fullName>
    </submittedName>
</protein>
<dbReference type="InterPro" id="IPR019775">
    <property type="entry name" value="WD40_repeat_CS"/>
</dbReference>
<reference evidence="5" key="1">
    <citation type="submission" date="2014-05" db="EMBL/GenBank/DDBJ databases">
        <title>The genome and life-stage specific transcriptomes of Globodera pallida elucidate key aspects of plant parasitism by a cyst nematode.</title>
        <authorList>
            <person name="Cotton J.A."/>
            <person name="Lilley C.J."/>
            <person name="Jones L.M."/>
            <person name="Kikuchi T."/>
            <person name="Reid A.J."/>
            <person name="Thorpe P."/>
            <person name="Tsai I.J."/>
            <person name="Beasley H."/>
            <person name="Blok V."/>
            <person name="Cock P.J.A."/>
            <person name="Van den Akker S.E."/>
            <person name="Holroyd N."/>
            <person name="Hunt M."/>
            <person name="Mantelin S."/>
            <person name="Naghra H."/>
            <person name="Pain A."/>
            <person name="Palomares-Rius J.E."/>
            <person name="Zarowiecki M."/>
            <person name="Berriman M."/>
            <person name="Jones J.T."/>
            <person name="Urwin P.E."/>
        </authorList>
    </citation>
    <scope>NUCLEOTIDE SEQUENCE [LARGE SCALE GENOMIC DNA]</scope>
    <source>
        <strain evidence="5">Lindley</strain>
    </source>
</reference>
<dbReference type="SUPFAM" id="SSF50978">
    <property type="entry name" value="WD40 repeat-like"/>
    <property type="match status" value="1"/>
</dbReference>
<feature type="repeat" description="WD" evidence="3">
    <location>
        <begin position="40"/>
        <end position="81"/>
    </location>
</feature>
<dbReference type="AlphaFoldDB" id="A0A183BPI0"/>
<feature type="repeat" description="WD" evidence="3">
    <location>
        <begin position="83"/>
        <end position="124"/>
    </location>
</feature>
<keyword evidence="2" id="KW-0677">Repeat</keyword>
<evidence type="ECO:0000256" key="3">
    <source>
        <dbReference type="PROSITE-ProRule" id="PRU00221"/>
    </source>
</evidence>
<evidence type="ECO:0000256" key="1">
    <source>
        <dbReference type="ARBA" id="ARBA00022574"/>
    </source>
</evidence>
<name>A0A183BPI0_GLOPA</name>
<proteinExistence type="predicted"/>
<sequence>MHPPLYVRLSDTVLIAQHGANPREMNVWSVSGDRLFTRSKVHHNEAILCYGVNRCGTVLCTGSQDLSLKVWQMDSGGLLIQVLVGHEDAPTCCCVSEDALAACSGALDRLLIVWDVQTGAALHALRRAAVQCFIEISMDGSVVCSNGWIEAWHYKSGRLLSAFDTHRQVEQLIMGADGDRILAKLAGTAQLPIICLHNTPANLHSTSASRYERVVLPTAAAALDASPSAPAAKSVVTVGGRPLVLEFSTTTTAAATEDDDDGPMPLGDNVSTNEKEEPVTSRASEVEAHANKLRDAEEEQKRRRAEQVPNFEDAPAPTAQSAASAPPSGGADAAAAAADAAAPVPSTSTPAQKERRTRRSKMCTVN</sequence>
<dbReference type="PROSITE" id="PS00678">
    <property type="entry name" value="WD_REPEATS_1"/>
    <property type="match status" value="1"/>
</dbReference>
<dbReference type="InterPro" id="IPR015943">
    <property type="entry name" value="WD40/YVTN_repeat-like_dom_sf"/>
</dbReference>
<dbReference type="Proteomes" id="UP000050741">
    <property type="component" value="Unassembled WGS sequence"/>
</dbReference>
<evidence type="ECO:0000256" key="2">
    <source>
        <dbReference type="ARBA" id="ARBA00022737"/>
    </source>
</evidence>
<evidence type="ECO:0000256" key="4">
    <source>
        <dbReference type="SAM" id="MobiDB-lite"/>
    </source>
</evidence>
<feature type="compositionally biased region" description="Basic residues" evidence="4">
    <location>
        <begin position="355"/>
        <end position="366"/>
    </location>
</feature>
<reference evidence="6" key="2">
    <citation type="submission" date="2016-06" db="UniProtKB">
        <authorList>
            <consortium name="WormBaseParasite"/>
        </authorList>
    </citation>
    <scope>IDENTIFICATION</scope>
</reference>
<keyword evidence="5" id="KW-1185">Reference proteome</keyword>
<feature type="compositionally biased region" description="Low complexity" evidence="4">
    <location>
        <begin position="313"/>
        <end position="351"/>
    </location>
</feature>
<evidence type="ECO:0000313" key="5">
    <source>
        <dbReference type="Proteomes" id="UP000050741"/>
    </source>
</evidence>
<organism evidence="5 6">
    <name type="scientific">Globodera pallida</name>
    <name type="common">Potato cyst nematode worm</name>
    <name type="synonym">Heterodera pallida</name>
    <dbReference type="NCBI Taxonomy" id="36090"/>
    <lineage>
        <taxon>Eukaryota</taxon>
        <taxon>Metazoa</taxon>
        <taxon>Ecdysozoa</taxon>
        <taxon>Nematoda</taxon>
        <taxon>Chromadorea</taxon>
        <taxon>Rhabditida</taxon>
        <taxon>Tylenchina</taxon>
        <taxon>Tylenchomorpha</taxon>
        <taxon>Tylenchoidea</taxon>
        <taxon>Heteroderidae</taxon>
        <taxon>Heteroderinae</taxon>
        <taxon>Globodera</taxon>
    </lineage>
</organism>
<dbReference type="Pfam" id="PF00400">
    <property type="entry name" value="WD40"/>
    <property type="match status" value="2"/>
</dbReference>
<dbReference type="WBParaSite" id="GPLIN_000251600">
    <property type="protein sequence ID" value="GPLIN_000251600"/>
    <property type="gene ID" value="GPLIN_000251600"/>
</dbReference>
<dbReference type="InterPro" id="IPR001680">
    <property type="entry name" value="WD40_rpt"/>
</dbReference>
<feature type="compositionally biased region" description="Basic and acidic residues" evidence="4">
    <location>
        <begin position="273"/>
        <end position="301"/>
    </location>
</feature>
<feature type="region of interest" description="Disordered" evidence="4">
    <location>
        <begin position="252"/>
        <end position="366"/>
    </location>
</feature>
<dbReference type="PANTHER" id="PTHR13743">
    <property type="entry name" value="BEIGE/BEACH-RELATED"/>
    <property type="match status" value="1"/>
</dbReference>
<dbReference type="SMART" id="SM00320">
    <property type="entry name" value="WD40"/>
    <property type="match status" value="2"/>
</dbReference>
<keyword evidence="1 3" id="KW-0853">WD repeat</keyword>
<dbReference type="InterPro" id="IPR036322">
    <property type="entry name" value="WD40_repeat_dom_sf"/>
</dbReference>
<dbReference type="InterPro" id="IPR050865">
    <property type="entry name" value="BEACH_Domain"/>
</dbReference>
<accession>A0A183BPI0</accession>